<feature type="transmembrane region" description="Helical" evidence="7">
    <location>
        <begin position="84"/>
        <end position="106"/>
    </location>
</feature>
<feature type="transmembrane region" description="Helical" evidence="7">
    <location>
        <begin position="118"/>
        <end position="140"/>
    </location>
</feature>
<evidence type="ECO:0000256" key="5">
    <source>
        <dbReference type="ARBA" id="ARBA00023136"/>
    </source>
</evidence>
<evidence type="ECO:0000256" key="3">
    <source>
        <dbReference type="ARBA" id="ARBA00022692"/>
    </source>
</evidence>
<dbReference type="InterPro" id="IPR004254">
    <property type="entry name" value="AdipoR/HlyIII-related"/>
</dbReference>
<feature type="transmembrane region" description="Helical" evidence="7">
    <location>
        <begin position="52"/>
        <end position="72"/>
    </location>
</feature>
<feature type="transmembrane region" description="Helical" evidence="7">
    <location>
        <begin position="295"/>
        <end position="318"/>
    </location>
</feature>
<dbReference type="Proteomes" id="UP000596742">
    <property type="component" value="Unassembled WGS sequence"/>
</dbReference>
<name>A0A8B6FGA7_MYTGA</name>
<evidence type="ECO:0000256" key="7">
    <source>
        <dbReference type="SAM" id="Phobius"/>
    </source>
</evidence>
<dbReference type="EMBL" id="UYJE01006867">
    <property type="protein sequence ID" value="VDI49735.1"/>
    <property type="molecule type" value="Genomic_DNA"/>
</dbReference>
<dbReference type="PANTHER" id="PTHR20855:SF92">
    <property type="entry name" value="PROGESTIN AND ADIPOQ RECEPTOR FAMILY MEMBER 3-LIKE"/>
    <property type="match status" value="1"/>
</dbReference>
<feature type="binding site" evidence="6">
    <location>
        <position position="262"/>
    </location>
    <ligand>
        <name>Zn(2+)</name>
        <dbReference type="ChEBI" id="CHEBI:29105"/>
    </ligand>
</feature>
<dbReference type="Pfam" id="PF03006">
    <property type="entry name" value="HlyIII"/>
    <property type="match status" value="1"/>
</dbReference>
<keyword evidence="3 7" id="KW-0812">Transmembrane</keyword>
<evidence type="ECO:0000313" key="8">
    <source>
        <dbReference type="EMBL" id="VDI49735.1"/>
    </source>
</evidence>
<proteinExistence type="inferred from homology"/>
<keyword evidence="8" id="KW-0675">Receptor</keyword>
<evidence type="ECO:0000313" key="9">
    <source>
        <dbReference type="Proteomes" id="UP000596742"/>
    </source>
</evidence>
<dbReference type="PANTHER" id="PTHR20855">
    <property type="entry name" value="ADIPOR/PROGESTIN RECEPTOR-RELATED"/>
    <property type="match status" value="1"/>
</dbReference>
<keyword evidence="4 7" id="KW-1133">Transmembrane helix</keyword>
<comment type="subcellular location">
    <subcellularLocation>
        <location evidence="1">Membrane</location>
        <topology evidence="1">Multi-pass membrane protein</topology>
    </subcellularLocation>
</comment>
<dbReference type="GO" id="GO:0046872">
    <property type="term" value="F:metal ion binding"/>
    <property type="evidence" value="ECO:0007669"/>
    <property type="project" value="UniProtKB-KW"/>
</dbReference>
<feature type="binding site" evidence="6">
    <location>
        <position position="104"/>
    </location>
    <ligand>
        <name>Zn(2+)</name>
        <dbReference type="ChEBI" id="CHEBI:29105"/>
    </ligand>
</feature>
<evidence type="ECO:0000256" key="1">
    <source>
        <dbReference type="ARBA" id="ARBA00004141"/>
    </source>
</evidence>
<feature type="binding site" evidence="6">
    <location>
        <position position="258"/>
    </location>
    <ligand>
        <name>Zn(2+)</name>
        <dbReference type="ChEBI" id="CHEBI:29105"/>
    </ligand>
</feature>
<keyword evidence="9" id="KW-1185">Reference proteome</keyword>
<evidence type="ECO:0000256" key="4">
    <source>
        <dbReference type="ARBA" id="ARBA00022989"/>
    </source>
</evidence>
<dbReference type="AlphaFoldDB" id="A0A8B6FGA7"/>
<comment type="similarity">
    <text evidence="2">Belongs to the ADIPOR family.</text>
</comment>
<sequence length="327" mass="37983">MVNMLWNPANTLRANKIPALMQDPGIIIGYRQINQPWSYYARSMFKIHNETFNIWTHLIAIFIHLSMIYQFAEKCNYYRYQQSWTLLIFSVCCIYSTTISVIAHIFHSKNIDVHFSLFLLDYAGAYMYGYASGLIAIYYFSDEYTYGIIVNVYLISHWIFSLCGFVLLCIIKMSFGHKEQQWTRKGLLALFFTSHGILLSATVARKYWLLLNGNQQYLASITNYNWIYLSFLLEGASYGCHLPEVFLPGKFDIIGQSHQIFHIFATLTQILQIRAVRFEISKGNSAYGHPSLPSLFILSTISLGVITFICVFIIRIYFPVRNIKKEK</sequence>
<keyword evidence="6" id="KW-0479">Metal-binding</keyword>
<feature type="transmembrane region" description="Helical" evidence="7">
    <location>
        <begin position="187"/>
        <end position="208"/>
    </location>
</feature>
<accession>A0A8B6FGA7</accession>
<dbReference type="GO" id="GO:0038023">
    <property type="term" value="F:signaling receptor activity"/>
    <property type="evidence" value="ECO:0007669"/>
    <property type="project" value="TreeGrafter"/>
</dbReference>
<protein>
    <submittedName>
        <fullName evidence="8">Blast:Membrane progestin receptor alpha-B</fullName>
    </submittedName>
</protein>
<evidence type="ECO:0000256" key="6">
    <source>
        <dbReference type="PIRSR" id="PIRSR604254-1"/>
    </source>
</evidence>
<comment type="caution">
    <text evidence="8">The sequence shown here is derived from an EMBL/GenBank/DDBJ whole genome shotgun (WGS) entry which is preliminary data.</text>
</comment>
<dbReference type="OrthoDB" id="535992at2759"/>
<organism evidence="8 9">
    <name type="scientific">Mytilus galloprovincialis</name>
    <name type="common">Mediterranean mussel</name>
    <dbReference type="NCBI Taxonomy" id="29158"/>
    <lineage>
        <taxon>Eukaryota</taxon>
        <taxon>Metazoa</taxon>
        <taxon>Spiralia</taxon>
        <taxon>Lophotrochozoa</taxon>
        <taxon>Mollusca</taxon>
        <taxon>Bivalvia</taxon>
        <taxon>Autobranchia</taxon>
        <taxon>Pteriomorphia</taxon>
        <taxon>Mytilida</taxon>
        <taxon>Mytiloidea</taxon>
        <taxon>Mytilidae</taxon>
        <taxon>Mytilinae</taxon>
        <taxon>Mytilus</taxon>
    </lineage>
</organism>
<reference evidence="8" key="1">
    <citation type="submission" date="2018-11" db="EMBL/GenBank/DDBJ databases">
        <authorList>
            <person name="Alioto T."/>
            <person name="Alioto T."/>
        </authorList>
    </citation>
    <scope>NUCLEOTIDE SEQUENCE</scope>
</reference>
<gene>
    <name evidence="8" type="ORF">MGAL_10B094494</name>
</gene>
<evidence type="ECO:0000256" key="2">
    <source>
        <dbReference type="ARBA" id="ARBA00007018"/>
    </source>
</evidence>
<feature type="transmembrane region" description="Helical" evidence="7">
    <location>
        <begin position="152"/>
        <end position="175"/>
    </location>
</feature>
<dbReference type="GO" id="GO:0016020">
    <property type="term" value="C:membrane"/>
    <property type="evidence" value="ECO:0007669"/>
    <property type="project" value="UniProtKB-SubCell"/>
</dbReference>
<keyword evidence="5 7" id="KW-0472">Membrane</keyword>
<keyword evidence="6" id="KW-0862">Zinc</keyword>